<dbReference type="Pfam" id="PF02518">
    <property type="entry name" value="HATPase_c"/>
    <property type="match status" value="1"/>
</dbReference>
<evidence type="ECO:0000256" key="2">
    <source>
        <dbReference type="ARBA" id="ARBA00012438"/>
    </source>
</evidence>
<dbReference type="PANTHER" id="PTHR43065">
    <property type="entry name" value="SENSOR HISTIDINE KINASE"/>
    <property type="match status" value="1"/>
</dbReference>
<evidence type="ECO:0000313" key="8">
    <source>
        <dbReference type="Proteomes" id="UP000198607"/>
    </source>
</evidence>
<keyword evidence="7" id="KW-0418">Kinase</keyword>
<comment type="catalytic activity">
    <reaction evidence="1">
        <text>ATP + protein L-histidine = ADP + protein N-phospho-L-histidine.</text>
        <dbReference type="EC" id="2.7.13.3"/>
    </reaction>
</comment>
<dbReference type="SUPFAM" id="SSF52172">
    <property type="entry name" value="CheY-like"/>
    <property type="match status" value="1"/>
</dbReference>
<dbReference type="AlphaFoldDB" id="A0A1G8DTI6"/>
<dbReference type="Pfam" id="PF00072">
    <property type="entry name" value="Response_reg"/>
    <property type="match status" value="1"/>
</dbReference>
<feature type="domain" description="Histidine kinase" evidence="5">
    <location>
        <begin position="187"/>
        <end position="433"/>
    </location>
</feature>
<name>A0A1G8DTI6_9RHOO</name>
<gene>
    <name evidence="7" type="ORF">SAMN05660652_01940</name>
</gene>
<sequence length="446" mass="48239">MRILLVDDSRSASTIFSARLANFGHEVSCAENGAVAVEKFKALAPDLVLMDIEMPVMDGFAATHQIRLFEASQAWAWTPIVFLTSVATTENFVTSVDAGGDDLLPKTVDDGVLRTKLLAVDRVARLRQRLHVANRQMEEDIQARKLAEAELSRRCIELSELNAALSAMQTQLIQSEKLASIGQLAAGVAHEINTPIGFVLSNLGSLRKYLDDLSAGLAAYEEIVAPLAGETAAALRAVRQRFDLEYIREDAPSLIDESCDGIRRVARIVQGLRDFAELDSREAWQPFDLNAGIDMALKRLGEEMPVAAEVVKEFGALPPIECLPEQIIEVFRHVLKNAVQAIGDRPGGRIRIRTAVVDAGQVRVEIADNGIGMSPETIGKVFDPFFTTQPVGSGAGLGLALSYGIVKNHGGRIEVESVLKQGACFRLVLPVSALRQDEPLPGGAVG</sequence>
<dbReference type="CDD" id="cd17546">
    <property type="entry name" value="REC_hyHK_CKI1_RcsC-like"/>
    <property type="match status" value="1"/>
</dbReference>
<feature type="domain" description="Response regulatory" evidence="6">
    <location>
        <begin position="2"/>
        <end position="121"/>
    </location>
</feature>
<dbReference type="Gene3D" id="3.40.50.2300">
    <property type="match status" value="1"/>
</dbReference>
<keyword evidence="8" id="KW-1185">Reference proteome</keyword>
<dbReference type="InterPro" id="IPR001789">
    <property type="entry name" value="Sig_transdc_resp-reg_receiver"/>
</dbReference>
<dbReference type="SUPFAM" id="SSF55874">
    <property type="entry name" value="ATPase domain of HSP90 chaperone/DNA topoisomerase II/histidine kinase"/>
    <property type="match status" value="1"/>
</dbReference>
<dbReference type="Gene3D" id="1.10.287.130">
    <property type="match status" value="1"/>
</dbReference>
<dbReference type="Gene3D" id="3.30.565.10">
    <property type="entry name" value="Histidine kinase-like ATPase, C-terminal domain"/>
    <property type="match status" value="1"/>
</dbReference>
<keyword evidence="7" id="KW-0808">Transferase</keyword>
<dbReference type="PRINTS" id="PR00344">
    <property type="entry name" value="BCTRLSENSOR"/>
</dbReference>
<dbReference type="GO" id="GO:0000155">
    <property type="term" value="F:phosphorelay sensor kinase activity"/>
    <property type="evidence" value="ECO:0007669"/>
    <property type="project" value="InterPro"/>
</dbReference>
<reference evidence="7 8" key="1">
    <citation type="submission" date="2016-10" db="EMBL/GenBank/DDBJ databases">
        <authorList>
            <person name="de Groot N.N."/>
        </authorList>
    </citation>
    <scope>NUCLEOTIDE SEQUENCE [LARGE SCALE GENOMIC DNA]</scope>
    <source>
        <strain evidence="7 8">DSM 5885</strain>
    </source>
</reference>
<keyword evidence="3 4" id="KW-0597">Phosphoprotein</keyword>
<dbReference type="InterPro" id="IPR005467">
    <property type="entry name" value="His_kinase_dom"/>
</dbReference>
<protein>
    <recommendedName>
        <fullName evidence="2">histidine kinase</fullName>
        <ecNumber evidence="2">2.7.13.3</ecNumber>
    </recommendedName>
</protein>
<dbReference type="SMART" id="SM00448">
    <property type="entry name" value="REC"/>
    <property type="match status" value="1"/>
</dbReference>
<dbReference type="InterPro" id="IPR036097">
    <property type="entry name" value="HisK_dim/P_sf"/>
</dbReference>
<dbReference type="RefSeq" id="WP_091937048.1">
    <property type="nucleotide sequence ID" value="NZ_FNCY01000007.1"/>
</dbReference>
<evidence type="ECO:0000313" key="7">
    <source>
        <dbReference type="EMBL" id="SDH60972.1"/>
    </source>
</evidence>
<dbReference type="EMBL" id="FNCY01000007">
    <property type="protein sequence ID" value="SDH60972.1"/>
    <property type="molecule type" value="Genomic_DNA"/>
</dbReference>
<dbReference type="SMART" id="SM00387">
    <property type="entry name" value="HATPase_c"/>
    <property type="match status" value="1"/>
</dbReference>
<dbReference type="PANTHER" id="PTHR43065:SF50">
    <property type="entry name" value="HISTIDINE KINASE"/>
    <property type="match status" value="1"/>
</dbReference>
<dbReference type="InterPro" id="IPR011006">
    <property type="entry name" value="CheY-like_superfamily"/>
</dbReference>
<evidence type="ECO:0000256" key="4">
    <source>
        <dbReference type="PROSITE-ProRule" id="PRU00169"/>
    </source>
</evidence>
<dbReference type="InterPro" id="IPR003594">
    <property type="entry name" value="HATPase_dom"/>
</dbReference>
<dbReference type="PROSITE" id="PS50109">
    <property type="entry name" value="HIS_KIN"/>
    <property type="match status" value="1"/>
</dbReference>
<evidence type="ECO:0000256" key="3">
    <source>
        <dbReference type="ARBA" id="ARBA00022553"/>
    </source>
</evidence>
<dbReference type="OrthoDB" id="9813903at2"/>
<evidence type="ECO:0000256" key="1">
    <source>
        <dbReference type="ARBA" id="ARBA00000085"/>
    </source>
</evidence>
<evidence type="ECO:0000259" key="5">
    <source>
        <dbReference type="PROSITE" id="PS50109"/>
    </source>
</evidence>
<dbReference type="Proteomes" id="UP000198607">
    <property type="component" value="Unassembled WGS sequence"/>
</dbReference>
<dbReference type="EC" id="2.7.13.3" evidence="2"/>
<dbReference type="SMART" id="SM00388">
    <property type="entry name" value="HisKA"/>
    <property type="match status" value="1"/>
</dbReference>
<dbReference type="SUPFAM" id="SSF47384">
    <property type="entry name" value="Homodimeric domain of signal transducing histidine kinase"/>
    <property type="match status" value="1"/>
</dbReference>
<evidence type="ECO:0000259" key="6">
    <source>
        <dbReference type="PROSITE" id="PS50110"/>
    </source>
</evidence>
<dbReference type="PROSITE" id="PS50110">
    <property type="entry name" value="RESPONSE_REGULATORY"/>
    <property type="match status" value="1"/>
</dbReference>
<organism evidence="7 8">
    <name type="scientific">Propionivibrio dicarboxylicus</name>
    <dbReference type="NCBI Taxonomy" id="83767"/>
    <lineage>
        <taxon>Bacteria</taxon>
        <taxon>Pseudomonadati</taxon>
        <taxon>Pseudomonadota</taxon>
        <taxon>Betaproteobacteria</taxon>
        <taxon>Rhodocyclales</taxon>
        <taxon>Rhodocyclaceae</taxon>
        <taxon>Propionivibrio</taxon>
    </lineage>
</organism>
<accession>A0A1G8DTI6</accession>
<dbReference type="InterPro" id="IPR004358">
    <property type="entry name" value="Sig_transdc_His_kin-like_C"/>
</dbReference>
<dbReference type="CDD" id="cd00082">
    <property type="entry name" value="HisKA"/>
    <property type="match status" value="1"/>
</dbReference>
<feature type="modified residue" description="4-aspartylphosphate" evidence="4">
    <location>
        <position position="51"/>
    </location>
</feature>
<dbReference type="STRING" id="83767.SAMN05660652_01940"/>
<dbReference type="InterPro" id="IPR036890">
    <property type="entry name" value="HATPase_C_sf"/>
</dbReference>
<proteinExistence type="predicted"/>
<dbReference type="InterPro" id="IPR003661">
    <property type="entry name" value="HisK_dim/P_dom"/>
</dbReference>